<keyword evidence="3" id="KW-1133">Transmembrane helix</keyword>
<feature type="transmembrane region" description="Helical" evidence="3">
    <location>
        <begin position="185"/>
        <end position="205"/>
    </location>
</feature>
<keyword evidence="2" id="KW-0186">Copper</keyword>
<keyword evidence="1" id="KW-0479">Metal-binding</keyword>
<dbReference type="SUPFAM" id="SSF49503">
    <property type="entry name" value="Cupredoxins"/>
    <property type="match status" value="1"/>
</dbReference>
<dbReference type="Pfam" id="PF00127">
    <property type="entry name" value="Copper-bind"/>
    <property type="match status" value="1"/>
</dbReference>
<dbReference type="PROSITE" id="PS51318">
    <property type="entry name" value="TAT"/>
    <property type="match status" value="1"/>
</dbReference>
<dbReference type="GO" id="GO:0046872">
    <property type="term" value="F:metal ion binding"/>
    <property type="evidence" value="ECO:0007669"/>
    <property type="project" value="UniProtKB-KW"/>
</dbReference>
<dbReference type="InterPro" id="IPR006311">
    <property type="entry name" value="TAT_signal"/>
</dbReference>
<evidence type="ECO:0000256" key="3">
    <source>
        <dbReference type="SAM" id="Phobius"/>
    </source>
</evidence>
<gene>
    <name evidence="5" type="ORF">ACFQE9_00125</name>
</gene>
<dbReference type="AlphaFoldDB" id="A0ABD5UUN8"/>
<name>A0ABD5UUN8_9EURY</name>
<evidence type="ECO:0000313" key="6">
    <source>
        <dbReference type="Proteomes" id="UP001596296"/>
    </source>
</evidence>
<proteinExistence type="predicted"/>
<feature type="domain" description="Blue (type 1) copper" evidence="4">
    <location>
        <begin position="65"/>
        <end position="154"/>
    </location>
</feature>
<protein>
    <submittedName>
        <fullName evidence="5">Plastocyanin/azurin family copper-binding protein</fullName>
    </submittedName>
</protein>
<evidence type="ECO:0000256" key="2">
    <source>
        <dbReference type="ARBA" id="ARBA00023008"/>
    </source>
</evidence>
<dbReference type="InterPro" id="IPR008972">
    <property type="entry name" value="Cupredoxin"/>
</dbReference>
<reference evidence="5 6" key="1">
    <citation type="journal article" date="2019" name="Int. J. Syst. Evol. Microbiol.">
        <title>The Global Catalogue of Microorganisms (GCM) 10K type strain sequencing project: providing services to taxonomists for standard genome sequencing and annotation.</title>
        <authorList>
            <consortium name="The Broad Institute Genomics Platform"/>
            <consortium name="The Broad Institute Genome Sequencing Center for Infectious Disease"/>
            <person name="Wu L."/>
            <person name="Ma J."/>
        </authorList>
    </citation>
    <scope>NUCLEOTIDE SEQUENCE [LARGE SCALE GENOMIC DNA]</scope>
    <source>
        <strain evidence="5 6">SKJ47</strain>
    </source>
</reference>
<keyword evidence="3" id="KW-0812">Transmembrane</keyword>
<keyword evidence="3" id="KW-0472">Membrane</keyword>
<dbReference type="Proteomes" id="UP001596296">
    <property type="component" value="Unassembled WGS sequence"/>
</dbReference>
<dbReference type="EMBL" id="JBHSXL010000001">
    <property type="protein sequence ID" value="MFC6891042.1"/>
    <property type="molecule type" value="Genomic_DNA"/>
</dbReference>
<comment type="caution">
    <text evidence="5">The sequence shown here is derived from an EMBL/GenBank/DDBJ whole genome shotgun (WGS) entry which is preliminary data.</text>
</comment>
<keyword evidence="6" id="KW-1185">Reference proteome</keyword>
<evidence type="ECO:0000313" key="5">
    <source>
        <dbReference type="EMBL" id="MFC6891042.1"/>
    </source>
</evidence>
<sequence>MKRREFMRTAGGSAAAATAATAATGSAAAQEDGGGGGAEVRPVWPSAVESGNLGTYLDARGQDEVTISVGAGDGLAFGPTKVWVDPGTTVIWEWTGNGGDHNVHAVEGPASFESQITGEGGFTFEYETSEEDAGITHYQCDPHAQVGMHAGLAVGEDIETEEVGGANTGWPESVHDIGVPLHAHWVGLVSGVAITLTLAFTFYVLKYGESAHSGHGGGR</sequence>
<evidence type="ECO:0000259" key="4">
    <source>
        <dbReference type="Pfam" id="PF00127"/>
    </source>
</evidence>
<dbReference type="RefSeq" id="WP_379738662.1">
    <property type="nucleotide sequence ID" value="NZ_JBHSVN010000001.1"/>
</dbReference>
<evidence type="ECO:0000256" key="1">
    <source>
        <dbReference type="ARBA" id="ARBA00022723"/>
    </source>
</evidence>
<dbReference type="InterPro" id="IPR000923">
    <property type="entry name" value="BlueCu_1"/>
</dbReference>
<accession>A0ABD5UUN8</accession>
<dbReference type="Gene3D" id="2.60.40.420">
    <property type="entry name" value="Cupredoxins - blue copper proteins"/>
    <property type="match status" value="1"/>
</dbReference>
<organism evidence="5 6">
    <name type="scientific">Halopenitus salinus</name>
    <dbReference type="NCBI Taxonomy" id="1198295"/>
    <lineage>
        <taxon>Archaea</taxon>
        <taxon>Methanobacteriati</taxon>
        <taxon>Methanobacteriota</taxon>
        <taxon>Stenosarchaea group</taxon>
        <taxon>Halobacteria</taxon>
        <taxon>Halobacteriales</taxon>
        <taxon>Haloferacaceae</taxon>
        <taxon>Halopenitus</taxon>
    </lineage>
</organism>